<feature type="compositionally biased region" description="Low complexity" evidence="6">
    <location>
        <begin position="470"/>
        <end position="494"/>
    </location>
</feature>
<dbReference type="Pfam" id="PF10581">
    <property type="entry name" value="Synapsin_N"/>
    <property type="match status" value="1"/>
</dbReference>
<dbReference type="Gene3D" id="3.30.1490.20">
    <property type="entry name" value="ATP-grasp fold, A domain"/>
    <property type="match status" value="1"/>
</dbReference>
<dbReference type="PRINTS" id="PR01368">
    <property type="entry name" value="SYNAPSIN"/>
</dbReference>
<reference evidence="9" key="1">
    <citation type="submission" date="2025-08" db="UniProtKB">
        <authorList>
            <consortium name="Ensembl"/>
        </authorList>
    </citation>
    <scope>IDENTIFICATION</scope>
</reference>
<dbReference type="Gene3D" id="3.40.50.20">
    <property type="match status" value="1"/>
</dbReference>
<evidence type="ECO:0000313" key="10">
    <source>
        <dbReference type="Proteomes" id="UP000694569"/>
    </source>
</evidence>
<feature type="compositionally biased region" description="Low complexity" evidence="6">
    <location>
        <begin position="45"/>
        <end position="62"/>
    </location>
</feature>
<dbReference type="PROSITE" id="PS00416">
    <property type="entry name" value="SYNAPSIN_2"/>
    <property type="match status" value="1"/>
</dbReference>
<evidence type="ECO:0000256" key="4">
    <source>
        <dbReference type="ARBA" id="ARBA00023018"/>
    </source>
</evidence>
<dbReference type="Gene3D" id="3.30.470.20">
    <property type="entry name" value="ATP-grasp fold, B domain"/>
    <property type="match status" value="1"/>
</dbReference>
<dbReference type="SUPFAM" id="SSF56059">
    <property type="entry name" value="Glutathione synthetase ATP-binding domain-like"/>
    <property type="match status" value="1"/>
</dbReference>
<dbReference type="InterPro" id="IPR019735">
    <property type="entry name" value="Synapsin_CS"/>
</dbReference>
<keyword evidence="4" id="KW-0770">Synapse</keyword>
<evidence type="ECO:0000259" key="8">
    <source>
        <dbReference type="Pfam" id="PF02750"/>
    </source>
</evidence>
<dbReference type="GeneTree" id="ENSGT00940000155415"/>
<dbReference type="FunFam" id="3.40.50.20:FF:000008">
    <property type="entry name" value="Synapsin III"/>
    <property type="match status" value="1"/>
</dbReference>
<evidence type="ECO:0000313" key="9">
    <source>
        <dbReference type="Ensembl" id="ENSLLEP00000039194.1"/>
    </source>
</evidence>
<dbReference type="FunFam" id="3.30.1490.20:FF:000008">
    <property type="entry name" value="Synapsin I"/>
    <property type="match status" value="1"/>
</dbReference>
<comment type="similarity">
    <text evidence="2">Belongs to the synapsin family.</text>
</comment>
<dbReference type="OrthoDB" id="10249572at2759"/>
<feature type="compositionally biased region" description="Low complexity" evidence="6">
    <location>
        <begin position="503"/>
        <end position="516"/>
    </location>
</feature>
<dbReference type="InterPro" id="IPR020897">
    <property type="entry name" value="Synapsin_pre-ATP-grasp_dom"/>
</dbReference>
<sequence>MNFLRRRLSDSSFVANLPNGYMMDLQRPDNSTSSPVSPAVERKQQQQPTPAPASAPSSGSSLFSSITNAVKQTTQAAAGLVEQTGPPAPPLVLKPKILLVIDDAHTDWAKYFKGKKVNKDFEIRVEQAEFSELNLVSYVNGGCMVDMQVMRNGTKVVRSFKPDFVLIRQHAYSMTLGEDFRSLIMGLQYGGVPSVNSLYSIYNFCSKPWVFSQLIKIFQRLGADKFPLVDQSFFPNHKQMLTTPNFPVVIKMGHAHAGMGKVKVDNQYDFQDIASVVAMAKTYVTTEPFIDSKYDIRIQKIGNNYKAYMRTSISGNWKANTGSAMLEQIAMTDRYRLWADSCAEMFGGLDICAVKAVHSKDGKDFIIEVMDSSMPLIGEHVEEDRQLVADLVIAKMTQHAQMKSTTPTPPRPLPQQVQPQAVKPQMQPQPGPQGAGGPPAQPRPPPQGGPRPTQGPAPVRTGAPAPQRLSPQGQQPQTSQPSPPQTQRSPNSPQLPRPTGGTSPNQASKPASASPQQPRPPAPGQPQSQPAPGGTGKPQASPHPHLNKSQSLTNNFNISDPSQRSAGNEDEAKAETIRNLRKSFASLFSD</sequence>
<dbReference type="InterPro" id="IPR013815">
    <property type="entry name" value="ATP_grasp_subdomain_1"/>
</dbReference>
<feature type="region of interest" description="Disordered" evidence="6">
    <location>
        <begin position="20"/>
        <end position="62"/>
    </location>
</feature>
<feature type="compositionally biased region" description="Pro residues" evidence="6">
    <location>
        <begin position="439"/>
        <end position="455"/>
    </location>
</feature>
<evidence type="ECO:0000259" key="7">
    <source>
        <dbReference type="Pfam" id="PF02078"/>
    </source>
</evidence>
<keyword evidence="5" id="KW-0968">Cytoplasmic vesicle</keyword>
<dbReference type="FunFam" id="3.30.470.20:FF:000042">
    <property type="entry name" value="Synapsin III"/>
    <property type="match status" value="1"/>
</dbReference>
<comment type="subcellular location">
    <subcellularLocation>
        <location evidence="1">Cytoplasmic vesicle</location>
        <location evidence="1">Secretory vesicle</location>
        <location evidence="1">Synaptic vesicle</location>
    </subcellularLocation>
</comment>
<dbReference type="InterPro" id="IPR001359">
    <property type="entry name" value="Synapsin"/>
</dbReference>
<keyword evidence="10" id="KW-1185">Reference proteome</keyword>
<dbReference type="Ensembl" id="ENSLLET00000040763.1">
    <property type="protein sequence ID" value="ENSLLEP00000039194.1"/>
    <property type="gene ID" value="ENSLLEG00000024894.1"/>
</dbReference>
<evidence type="ECO:0000256" key="5">
    <source>
        <dbReference type="ARBA" id="ARBA00023329"/>
    </source>
</evidence>
<evidence type="ECO:0000256" key="3">
    <source>
        <dbReference type="ARBA" id="ARBA00022553"/>
    </source>
</evidence>
<feature type="domain" description="Synapsin pre-ATP-grasp" evidence="7">
    <location>
        <begin position="94"/>
        <end position="194"/>
    </location>
</feature>
<dbReference type="Pfam" id="PF02078">
    <property type="entry name" value="Synapsin"/>
    <property type="match status" value="1"/>
</dbReference>
<feature type="domain" description="Synapsin ATP-binding" evidence="8">
    <location>
        <begin position="196"/>
        <end position="398"/>
    </location>
</feature>
<dbReference type="GO" id="GO:0005524">
    <property type="term" value="F:ATP binding"/>
    <property type="evidence" value="ECO:0007669"/>
    <property type="project" value="InterPro"/>
</dbReference>
<dbReference type="InterPro" id="IPR020898">
    <property type="entry name" value="Synapsin_ATP-bd_dom"/>
</dbReference>
<accession>A0A8C5QJP5</accession>
<organism evidence="9 10">
    <name type="scientific">Leptobrachium leishanense</name>
    <name type="common">Leishan spiny toad</name>
    <dbReference type="NCBI Taxonomy" id="445787"/>
    <lineage>
        <taxon>Eukaryota</taxon>
        <taxon>Metazoa</taxon>
        <taxon>Chordata</taxon>
        <taxon>Craniata</taxon>
        <taxon>Vertebrata</taxon>
        <taxon>Euteleostomi</taxon>
        <taxon>Amphibia</taxon>
        <taxon>Batrachia</taxon>
        <taxon>Anura</taxon>
        <taxon>Pelobatoidea</taxon>
        <taxon>Megophryidae</taxon>
        <taxon>Leptobrachium</taxon>
    </lineage>
</organism>
<evidence type="ECO:0000256" key="6">
    <source>
        <dbReference type="SAM" id="MobiDB-lite"/>
    </source>
</evidence>
<dbReference type="PANTHER" id="PTHR10841">
    <property type="entry name" value="SYNAPSIN"/>
    <property type="match status" value="1"/>
</dbReference>
<dbReference type="SUPFAM" id="SSF52440">
    <property type="entry name" value="PreATP-grasp domain"/>
    <property type="match status" value="1"/>
</dbReference>
<dbReference type="InterPro" id="IPR016185">
    <property type="entry name" value="PreATP-grasp_dom_sf"/>
</dbReference>
<proteinExistence type="inferred from homology"/>
<keyword evidence="3" id="KW-0597">Phosphoprotein</keyword>
<dbReference type="GO" id="GO:0007269">
    <property type="term" value="P:neurotransmitter secretion"/>
    <property type="evidence" value="ECO:0007669"/>
    <property type="project" value="InterPro"/>
</dbReference>
<protein>
    <submittedName>
        <fullName evidence="9">Synapsin III</fullName>
    </submittedName>
</protein>
<dbReference type="InterPro" id="IPR019736">
    <property type="entry name" value="Synapsin_P_site"/>
</dbReference>
<gene>
    <name evidence="9" type="primary">SYN3</name>
</gene>
<dbReference type="Pfam" id="PF02750">
    <property type="entry name" value="Synapsin_C"/>
    <property type="match status" value="1"/>
</dbReference>
<feature type="region of interest" description="Disordered" evidence="6">
    <location>
        <begin position="399"/>
        <end position="574"/>
    </location>
</feature>
<dbReference type="Proteomes" id="UP000694569">
    <property type="component" value="Unplaced"/>
</dbReference>
<dbReference type="PANTHER" id="PTHR10841:SF6">
    <property type="entry name" value="SYNAPSIN III"/>
    <property type="match status" value="1"/>
</dbReference>
<dbReference type="AlphaFoldDB" id="A0A8C5QJP5"/>
<reference evidence="9" key="2">
    <citation type="submission" date="2025-09" db="UniProtKB">
        <authorList>
            <consortium name="Ensembl"/>
        </authorList>
    </citation>
    <scope>IDENTIFICATION</scope>
</reference>
<dbReference type="GO" id="GO:0030672">
    <property type="term" value="C:synaptic vesicle membrane"/>
    <property type="evidence" value="ECO:0007669"/>
    <property type="project" value="TreeGrafter"/>
</dbReference>
<name>A0A8C5QJP5_9ANUR</name>
<feature type="compositionally biased region" description="Polar residues" evidence="6">
    <location>
        <begin position="547"/>
        <end position="566"/>
    </location>
</feature>
<evidence type="ECO:0000256" key="2">
    <source>
        <dbReference type="ARBA" id="ARBA00008243"/>
    </source>
</evidence>
<evidence type="ECO:0000256" key="1">
    <source>
        <dbReference type="ARBA" id="ARBA00004234"/>
    </source>
</evidence>
<dbReference type="PROSITE" id="PS00415">
    <property type="entry name" value="SYNAPSIN_1"/>
    <property type="match status" value="1"/>
</dbReference>
<feature type="compositionally biased region" description="Low complexity" evidence="6">
    <location>
        <begin position="414"/>
        <end position="428"/>
    </location>
</feature>